<dbReference type="AlphaFoldDB" id="A0A9P8TK38"/>
<feature type="compositionally biased region" description="Low complexity" evidence="7">
    <location>
        <begin position="208"/>
        <end position="237"/>
    </location>
</feature>
<dbReference type="GO" id="GO:0033962">
    <property type="term" value="P:P-body assembly"/>
    <property type="evidence" value="ECO:0007669"/>
    <property type="project" value="TreeGrafter"/>
</dbReference>
<evidence type="ECO:0000256" key="1">
    <source>
        <dbReference type="ARBA" id="ARBA00004123"/>
    </source>
</evidence>
<feature type="compositionally biased region" description="Low complexity" evidence="7">
    <location>
        <begin position="122"/>
        <end position="139"/>
    </location>
</feature>
<feature type="region of interest" description="Disordered" evidence="7">
    <location>
        <begin position="208"/>
        <end position="269"/>
    </location>
</feature>
<evidence type="ECO:0000256" key="2">
    <source>
        <dbReference type="ARBA" id="ARBA00004201"/>
    </source>
</evidence>
<feature type="compositionally biased region" description="Low complexity" evidence="7">
    <location>
        <begin position="156"/>
        <end position="168"/>
    </location>
</feature>
<dbReference type="EMBL" id="JAEUBG010004222">
    <property type="protein sequence ID" value="KAH3681766.1"/>
    <property type="molecule type" value="Genomic_DNA"/>
</dbReference>
<reference evidence="9" key="1">
    <citation type="journal article" date="2021" name="Open Biol.">
        <title>Shared evolutionary footprints suggest mitochondrial oxidative damage underlies multiple complex I losses in fungi.</title>
        <authorList>
            <person name="Schikora-Tamarit M.A."/>
            <person name="Marcet-Houben M."/>
            <person name="Nosek J."/>
            <person name="Gabaldon T."/>
        </authorList>
    </citation>
    <scope>NUCLEOTIDE SEQUENCE</scope>
    <source>
        <strain evidence="9">CBS2887</strain>
    </source>
</reference>
<sequence length="781" mass="88995">MSYKKPSKNEVLNFEDSYAGYDDEEEDAYNDATFGVDIPLDQEFNFGGPQTQFSAQAPAQQVAQELPSINYADAARTKPVSIGMSEDSMQPLESLWGGQPVQQQQNKPLSLDELEAEITQNGPSGMPPSSSGAQQFPGQGPFPPQQQQQGPPPGAFPQQPNFGYYPPGFVAPPPMPFNNIPMNFNLGQIHPQQFAQLPPQLQHQLIQQHEQNMRQQFQQQQGQQQQPGQPQQDPHQQVTGNQSSAVEHQHQPDSLHQAAPPTDLSEFPVLGSDEAKDLKTDHQHFPAHPMQQQQFAPPQQQQYNQHNNFQQHGRRHNNSNNHYHHHHYENMAELSEEERQRFQRRQSKVQRILQYSGIMTPRDKDFVTRVQLSHIVTDDPYNEDFYFQVFRLLRSGDQNSGNNNSIAQAYLDFSGHRLGGRYQRADLALQRMQQQVQRAVTVAKERPRTGQYVKEGALGRISFSSGKKPRKQLEFITQRPELPEITKVGKKATLLQIENIYQEVLSLESQAREKKELNTEALWDSLRLFDDSQQLNPFIQVLSYEKGVKVFPRIFGFLSRQQKLTIVTLIFANLSLIKIISKSSFKTHENETLPAETQKLIDTFEAIVVKPIIFFLSYDAVLTEIIGLLTIVVERNNVSFLSTSKLGVLLLTILLSRAEIIKQDQSISQDDLNHWQQSYDRLFSSLETKLSLIFPKTVSEESGVKPFDDSYIWQFLASLALSGKLNHQRIIVDEIRDEVFGSVAKSKTVSMEEKYKILTNLNLFLNVIGLNATEEQIVELN</sequence>
<keyword evidence="10" id="KW-1185">Reference proteome</keyword>
<keyword evidence="5" id="KW-0694">RNA-binding</keyword>
<protein>
    <recommendedName>
        <fullName evidence="8">mRNA decay factor PAT1 domain-containing protein</fullName>
    </recommendedName>
</protein>
<dbReference type="PANTHER" id="PTHR21551:SF0">
    <property type="entry name" value="PROTEIN ASSOCIATED WITH TOPO II RELATED-1, ISOFORM A"/>
    <property type="match status" value="1"/>
</dbReference>
<evidence type="ECO:0000313" key="10">
    <source>
        <dbReference type="Proteomes" id="UP000774326"/>
    </source>
</evidence>
<evidence type="ECO:0000313" key="9">
    <source>
        <dbReference type="EMBL" id="KAH3681766.1"/>
    </source>
</evidence>
<feature type="region of interest" description="Disordered" evidence="7">
    <location>
        <begin position="119"/>
        <end position="168"/>
    </location>
</feature>
<dbReference type="GO" id="GO:0000932">
    <property type="term" value="C:P-body"/>
    <property type="evidence" value="ECO:0007669"/>
    <property type="project" value="UniProtKB-SubCell"/>
</dbReference>
<comment type="caution">
    <text evidence="9">The sequence shown here is derived from an EMBL/GenBank/DDBJ whole genome shotgun (WGS) entry which is preliminary data.</text>
</comment>
<evidence type="ECO:0000256" key="5">
    <source>
        <dbReference type="ARBA" id="ARBA00022884"/>
    </source>
</evidence>
<evidence type="ECO:0000256" key="6">
    <source>
        <dbReference type="ARBA" id="ARBA00023242"/>
    </source>
</evidence>
<dbReference type="GO" id="GO:0005634">
    <property type="term" value="C:nucleus"/>
    <property type="evidence" value="ECO:0007669"/>
    <property type="project" value="UniProtKB-SubCell"/>
</dbReference>
<keyword evidence="4" id="KW-0963">Cytoplasm</keyword>
<dbReference type="PANTHER" id="PTHR21551">
    <property type="entry name" value="TOPOISOMERASE II-ASSOCIATED PROTEIN PAT1"/>
    <property type="match status" value="1"/>
</dbReference>
<comment type="subcellular location">
    <subcellularLocation>
        <location evidence="2">Cytoplasm</location>
        <location evidence="2">P-body</location>
    </subcellularLocation>
    <subcellularLocation>
        <location evidence="1">Nucleus</location>
    </subcellularLocation>
</comment>
<feature type="domain" description="mRNA decay factor PAT1" evidence="8">
    <location>
        <begin position="4"/>
        <end position="772"/>
    </location>
</feature>
<feature type="compositionally biased region" description="Pro residues" evidence="7">
    <location>
        <begin position="140"/>
        <end position="155"/>
    </location>
</feature>
<feature type="region of interest" description="Disordered" evidence="7">
    <location>
        <begin position="80"/>
        <end position="107"/>
    </location>
</feature>
<dbReference type="InterPro" id="IPR039900">
    <property type="entry name" value="Pat1-like"/>
</dbReference>
<comment type="similarity">
    <text evidence="3">Belongs to the PAT1 family.</text>
</comment>
<dbReference type="GO" id="GO:0003723">
    <property type="term" value="F:RNA binding"/>
    <property type="evidence" value="ECO:0007669"/>
    <property type="project" value="UniProtKB-KW"/>
</dbReference>
<dbReference type="GO" id="GO:0000290">
    <property type="term" value="P:deadenylation-dependent decapping of nuclear-transcribed mRNA"/>
    <property type="evidence" value="ECO:0007669"/>
    <property type="project" value="InterPro"/>
</dbReference>
<organism evidence="9 10">
    <name type="scientific">Wickerhamomyces pijperi</name>
    <name type="common">Yeast</name>
    <name type="synonym">Pichia pijperi</name>
    <dbReference type="NCBI Taxonomy" id="599730"/>
    <lineage>
        <taxon>Eukaryota</taxon>
        <taxon>Fungi</taxon>
        <taxon>Dikarya</taxon>
        <taxon>Ascomycota</taxon>
        <taxon>Saccharomycotina</taxon>
        <taxon>Saccharomycetes</taxon>
        <taxon>Phaffomycetales</taxon>
        <taxon>Wickerhamomycetaceae</taxon>
        <taxon>Wickerhamomyces</taxon>
    </lineage>
</organism>
<reference evidence="9" key="2">
    <citation type="submission" date="2021-01" db="EMBL/GenBank/DDBJ databases">
        <authorList>
            <person name="Schikora-Tamarit M.A."/>
        </authorList>
    </citation>
    <scope>NUCLEOTIDE SEQUENCE</scope>
    <source>
        <strain evidence="9">CBS2887</strain>
    </source>
</reference>
<proteinExistence type="inferred from homology"/>
<name>A0A9P8TK38_WICPI</name>
<evidence type="ECO:0000256" key="7">
    <source>
        <dbReference type="SAM" id="MobiDB-lite"/>
    </source>
</evidence>
<accession>A0A9P8TK38</accession>
<keyword evidence="6" id="KW-0539">Nucleus</keyword>
<evidence type="ECO:0000256" key="4">
    <source>
        <dbReference type="ARBA" id="ARBA00022490"/>
    </source>
</evidence>
<dbReference type="Proteomes" id="UP000774326">
    <property type="component" value="Unassembled WGS sequence"/>
</dbReference>
<gene>
    <name evidence="9" type="ORF">WICPIJ_007284</name>
</gene>
<dbReference type="OrthoDB" id="74835at2759"/>
<evidence type="ECO:0000256" key="3">
    <source>
        <dbReference type="ARBA" id="ARBA00009138"/>
    </source>
</evidence>
<dbReference type="InterPro" id="IPR019167">
    <property type="entry name" value="PAT1_dom"/>
</dbReference>
<evidence type="ECO:0000259" key="8">
    <source>
        <dbReference type="Pfam" id="PF09770"/>
    </source>
</evidence>
<dbReference type="Pfam" id="PF09770">
    <property type="entry name" value="PAT1"/>
    <property type="match status" value="1"/>
</dbReference>